<keyword evidence="3" id="KW-1185">Reference proteome</keyword>
<comment type="caution">
    <text evidence="2">The sequence shown here is derived from an EMBL/GenBank/DDBJ whole genome shotgun (WGS) entry which is preliminary data.</text>
</comment>
<evidence type="ECO:0000313" key="2">
    <source>
        <dbReference type="EMBL" id="KAK1116851.1"/>
    </source>
</evidence>
<feature type="region of interest" description="Disordered" evidence="1">
    <location>
        <begin position="20"/>
        <end position="45"/>
    </location>
</feature>
<feature type="compositionally biased region" description="Basic and acidic residues" evidence="1">
    <location>
        <begin position="23"/>
        <end position="38"/>
    </location>
</feature>
<name>A0AA40FE54_9HYME</name>
<evidence type="ECO:0000313" key="3">
    <source>
        <dbReference type="Proteomes" id="UP001177670"/>
    </source>
</evidence>
<dbReference type="AlphaFoldDB" id="A0AA40FE54"/>
<proteinExistence type="predicted"/>
<accession>A0AA40FE54</accession>
<protein>
    <submittedName>
        <fullName evidence="2">Uncharacterized protein</fullName>
    </submittedName>
</protein>
<dbReference type="EMBL" id="JAHYIQ010000061">
    <property type="protein sequence ID" value="KAK1116851.1"/>
    <property type="molecule type" value="Genomic_DNA"/>
</dbReference>
<reference evidence="2" key="1">
    <citation type="submission" date="2021-10" db="EMBL/GenBank/DDBJ databases">
        <title>Melipona bicolor Genome sequencing and assembly.</title>
        <authorList>
            <person name="Araujo N.S."/>
            <person name="Arias M.C."/>
        </authorList>
    </citation>
    <scope>NUCLEOTIDE SEQUENCE</scope>
    <source>
        <strain evidence="2">USP_2M_L1-L4_2017</strain>
        <tissue evidence="2">Whole body</tissue>
    </source>
</reference>
<sequence length="62" mass="6970">MVETYIQQVLVGHGWPAGVPGRLPDESAPDDRTCRSDDSNGEIFKNVPRNSSTFRIWKIEVP</sequence>
<gene>
    <name evidence="2" type="ORF">K0M31_018013</name>
</gene>
<evidence type="ECO:0000256" key="1">
    <source>
        <dbReference type="SAM" id="MobiDB-lite"/>
    </source>
</evidence>
<dbReference type="Proteomes" id="UP001177670">
    <property type="component" value="Unassembled WGS sequence"/>
</dbReference>
<organism evidence="2 3">
    <name type="scientific">Melipona bicolor</name>
    <dbReference type="NCBI Taxonomy" id="60889"/>
    <lineage>
        <taxon>Eukaryota</taxon>
        <taxon>Metazoa</taxon>
        <taxon>Ecdysozoa</taxon>
        <taxon>Arthropoda</taxon>
        <taxon>Hexapoda</taxon>
        <taxon>Insecta</taxon>
        <taxon>Pterygota</taxon>
        <taxon>Neoptera</taxon>
        <taxon>Endopterygota</taxon>
        <taxon>Hymenoptera</taxon>
        <taxon>Apocrita</taxon>
        <taxon>Aculeata</taxon>
        <taxon>Apoidea</taxon>
        <taxon>Anthophila</taxon>
        <taxon>Apidae</taxon>
        <taxon>Melipona</taxon>
    </lineage>
</organism>